<dbReference type="EMBL" id="JABRWJ010000005">
    <property type="protein sequence ID" value="NRF68928.1"/>
    <property type="molecule type" value="Genomic_DNA"/>
</dbReference>
<name>A0ABX2EJY6_9BURK</name>
<comment type="caution">
    <text evidence="2">The sequence shown here is derived from an EMBL/GenBank/DDBJ whole genome shotgun (WGS) entry which is preliminary data.</text>
</comment>
<feature type="region of interest" description="Disordered" evidence="1">
    <location>
        <begin position="1"/>
        <end position="24"/>
    </location>
</feature>
<reference evidence="2 3" key="1">
    <citation type="submission" date="2020-05" db="EMBL/GenBank/DDBJ databases">
        <title>Aquincola sp. isolate from soil.</title>
        <authorList>
            <person name="Han J."/>
            <person name="Kim D.-U."/>
        </authorList>
    </citation>
    <scope>NUCLEOTIDE SEQUENCE [LARGE SCALE GENOMIC DNA]</scope>
    <source>
        <strain evidence="2 3">S2</strain>
    </source>
</reference>
<dbReference type="RefSeq" id="WP_173125096.1">
    <property type="nucleotide sequence ID" value="NZ_JABRWJ010000005.1"/>
</dbReference>
<evidence type="ECO:0000313" key="3">
    <source>
        <dbReference type="Proteomes" id="UP000737171"/>
    </source>
</evidence>
<proteinExistence type="predicted"/>
<feature type="region of interest" description="Disordered" evidence="1">
    <location>
        <begin position="98"/>
        <end position="118"/>
    </location>
</feature>
<evidence type="ECO:0000256" key="1">
    <source>
        <dbReference type="SAM" id="MobiDB-lite"/>
    </source>
</evidence>
<protein>
    <submittedName>
        <fullName evidence="2">Uncharacterized protein</fullName>
    </submittedName>
</protein>
<accession>A0ABX2EJY6</accession>
<evidence type="ECO:0000313" key="2">
    <source>
        <dbReference type="EMBL" id="NRF68928.1"/>
    </source>
</evidence>
<sequence length="321" mass="35499">MAAADERAIPKPAMSKQHDSPTIDLDALPSDARDFIAAELSDGNQLLAVHAPPPGVSASIYVLLARAPRTRADDIEGGWRFGELAPGLPAVLVMVSEPCEEDPPPVPEPPQARPRHRRYPEDSPLVARFRISMALDYDAWHDGTGYDLEAIDAASPAEREAMMQLLIDRGLDDWRDIEAVTRIGGEKADQLLKRLQRQGSARQRLHVLRHAPQQVDDQQRTEALVQALTEGESFGSLSACLDEVEAWHPPPVIEALWRAIERPDDTLAINGAAMLAFLHGLADEPFDWSQRPFFLRFGSDDADERAAARAELRQRIAEAQP</sequence>
<gene>
    <name evidence="2" type="ORF">HLB44_18195</name>
</gene>
<dbReference type="Proteomes" id="UP000737171">
    <property type="component" value="Unassembled WGS sequence"/>
</dbReference>
<organism evidence="2 3">
    <name type="scientific">Pseudaquabacterium terrae</name>
    <dbReference type="NCBI Taxonomy" id="2732868"/>
    <lineage>
        <taxon>Bacteria</taxon>
        <taxon>Pseudomonadati</taxon>
        <taxon>Pseudomonadota</taxon>
        <taxon>Betaproteobacteria</taxon>
        <taxon>Burkholderiales</taxon>
        <taxon>Sphaerotilaceae</taxon>
        <taxon>Pseudaquabacterium</taxon>
    </lineage>
</organism>
<keyword evidence="3" id="KW-1185">Reference proteome</keyword>